<dbReference type="PANTHER" id="PTHR24321">
    <property type="entry name" value="DEHYDROGENASES, SHORT CHAIN"/>
    <property type="match status" value="1"/>
</dbReference>
<dbReference type="Pfam" id="PF13561">
    <property type="entry name" value="adh_short_C2"/>
    <property type="match status" value="1"/>
</dbReference>
<dbReference type="PANTHER" id="PTHR24321:SF8">
    <property type="entry name" value="ESTRADIOL 17-BETA-DEHYDROGENASE 8-RELATED"/>
    <property type="match status" value="1"/>
</dbReference>
<dbReference type="Gene3D" id="3.40.50.720">
    <property type="entry name" value="NAD(P)-binding Rossmann-like Domain"/>
    <property type="match status" value="1"/>
</dbReference>
<dbReference type="InterPro" id="IPR036291">
    <property type="entry name" value="NAD(P)-bd_dom_sf"/>
</dbReference>
<dbReference type="SMART" id="SM00822">
    <property type="entry name" value="PKS_KR"/>
    <property type="match status" value="1"/>
</dbReference>
<dbReference type="Proteomes" id="UP001431010">
    <property type="component" value="Chromosome"/>
</dbReference>
<gene>
    <name evidence="5" type="ORF">LQG66_10675</name>
</gene>
<evidence type="ECO:0000256" key="2">
    <source>
        <dbReference type="ARBA" id="ARBA00023002"/>
    </source>
</evidence>
<dbReference type="RefSeq" id="WP_231326183.1">
    <property type="nucleotide sequence ID" value="NZ_CP088156.1"/>
</dbReference>
<keyword evidence="6" id="KW-1185">Reference proteome</keyword>
<dbReference type="InterPro" id="IPR057326">
    <property type="entry name" value="KR_dom"/>
</dbReference>
<evidence type="ECO:0000256" key="3">
    <source>
        <dbReference type="ARBA" id="ARBA00023027"/>
    </source>
</evidence>
<dbReference type="CDD" id="cd05233">
    <property type="entry name" value="SDR_c"/>
    <property type="match status" value="1"/>
</dbReference>
<dbReference type="PRINTS" id="PR00081">
    <property type="entry name" value="GDHRDH"/>
</dbReference>
<evidence type="ECO:0000313" key="6">
    <source>
        <dbReference type="Proteomes" id="UP001431010"/>
    </source>
</evidence>
<comment type="similarity">
    <text evidence="1">Belongs to the short-chain dehydrogenases/reductases (SDR) family.</text>
</comment>
<evidence type="ECO:0000256" key="1">
    <source>
        <dbReference type="ARBA" id="ARBA00006484"/>
    </source>
</evidence>
<sequence>MNWTTTERTATAERVASPSADYGLGGKVIIVTGAGRGIGRAAALAFAACGARVVLAGRQIGSSDQALAALPPDQTMIVPTDVRDEQSVTRLVDMTVRRFGRLDAAFNNAGTFGKFAPLHEDDRDNFDQVVATNLRGTWLCTKHEIRAMLESGGGAIVNCASVAGHIGHAQSAIYSATKHGVIGLSKSAALQYARRGIRVNAVSPGSTDTPMLRSIYPTEGQLSARGSRAPLGRIGQPDEIAQAVLWLCSPMASYVTGQTVVVDGGVTAGQALVAERK</sequence>
<dbReference type="PROSITE" id="PS00061">
    <property type="entry name" value="ADH_SHORT"/>
    <property type="match status" value="1"/>
</dbReference>
<dbReference type="EC" id="1.1.1.47" evidence="5"/>
<dbReference type="GO" id="GO:0047936">
    <property type="term" value="F:glucose 1-dehydrogenase [NAD(P)+] activity"/>
    <property type="evidence" value="ECO:0007669"/>
    <property type="project" value="UniProtKB-EC"/>
</dbReference>
<name>A0ABY3RHC0_9BRAD</name>
<dbReference type="EMBL" id="CP088156">
    <property type="protein sequence ID" value="UFZ06726.1"/>
    <property type="molecule type" value="Genomic_DNA"/>
</dbReference>
<dbReference type="SUPFAM" id="SSF51735">
    <property type="entry name" value="NAD(P)-binding Rossmann-fold domains"/>
    <property type="match status" value="1"/>
</dbReference>
<organism evidence="5 6">
    <name type="scientific">Bradyrhizobium ontarionense</name>
    <dbReference type="NCBI Taxonomy" id="2898149"/>
    <lineage>
        <taxon>Bacteria</taxon>
        <taxon>Pseudomonadati</taxon>
        <taxon>Pseudomonadota</taxon>
        <taxon>Alphaproteobacteria</taxon>
        <taxon>Hyphomicrobiales</taxon>
        <taxon>Nitrobacteraceae</taxon>
        <taxon>Bradyrhizobium</taxon>
    </lineage>
</organism>
<dbReference type="PRINTS" id="PR00080">
    <property type="entry name" value="SDRFAMILY"/>
</dbReference>
<accession>A0ABY3RHC0</accession>
<protein>
    <submittedName>
        <fullName evidence="5">Glucose 1-dehydrogenase</fullName>
        <ecNumber evidence="5">1.1.1.47</ecNumber>
    </submittedName>
</protein>
<reference evidence="5" key="1">
    <citation type="journal article" date="2024" name="Antonie Van Leeuwenhoek">
        <title>Bradyrhizobium ontarionense sp. nov., a novel bacterial symbiont isolated from Aeschynomene indica (Indian jointvetch), harbours photosynthesis, nitrogen fixation and nitrous oxide (N2O) reductase genes.</title>
        <authorList>
            <person name="Bromfield E.S.P."/>
            <person name="Cloutier S."/>
        </authorList>
    </citation>
    <scope>NUCLEOTIDE SEQUENCE</scope>
    <source>
        <strain evidence="5">A19</strain>
    </source>
</reference>
<keyword evidence="2 5" id="KW-0560">Oxidoreductase</keyword>
<proteinExistence type="inferred from homology"/>
<dbReference type="NCBIfam" id="NF005559">
    <property type="entry name" value="PRK07231.1"/>
    <property type="match status" value="1"/>
</dbReference>
<evidence type="ECO:0000259" key="4">
    <source>
        <dbReference type="SMART" id="SM00822"/>
    </source>
</evidence>
<keyword evidence="3" id="KW-0520">NAD</keyword>
<dbReference type="InterPro" id="IPR002347">
    <property type="entry name" value="SDR_fam"/>
</dbReference>
<dbReference type="InterPro" id="IPR020904">
    <property type="entry name" value="Sc_DH/Rdtase_CS"/>
</dbReference>
<feature type="domain" description="Ketoreductase" evidence="4">
    <location>
        <begin position="27"/>
        <end position="205"/>
    </location>
</feature>
<evidence type="ECO:0000313" key="5">
    <source>
        <dbReference type="EMBL" id="UFZ06726.1"/>
    </source>
</evidence>